<keyword evidence="2" id="KW-1185">Reference proteome</keyword>
<name>H6WBL1_9CAUD</name>
<evidence type="ECO:0000313" key="1">
    <source>
        <dbReference type="EMBL" id="AFA44848.1"/>
    </source>
</evidence>
<dbReference type="RefSeq" id="YP_007518390.1">
    <property type="nucleotide sequence ID" value="NC_020489.1"/>
</dbReference>
<sequence>MTVQNRSIGDLITVRRAGANTAVTAGGSGDNTEVTGVIIDRAAIGFPKSCVVAIPFTTTLAAAATMTLAWSLEDGNDAGLSDAAVLTSASAAVVATGPTGGGTVTGTFEANVNLAGAGRYVRIKFTPNLSAANTDTAALSAVVVFGGAERLPA</sequence>
<proteinExistence type="predicted"/>
<evidence type="ECO:0000313" key="2">
    <source>
        <dbReference type="Proteomes" id="UP000007518"/>
    </source>
</evidence>
<gene>
    <name evidence="1" type="ORF">RcapNL_0008</name>
</gene>
<dbReference type="KEGG" id="vg:14698213"/>
<accession>H6WBL1</accession>
<dbReference type="EMBL" id="JQ066768">
    <property type="protein sequence ID" value="AFA44848.1"/>
    <property type="molecule type" value="Genomic_DNA"/>
</dbReference>
<protein>
    <submittedName>
        <fullName evidence="1">Uncharacterized protein</fullName>
    </submittedName>
</protein>
<dbReference type="Proteomes" id="UP000007518">
    <property type="component" value="Segment"/>
</dbReference>
<reference evidence="1 2" key="1">
    <citation type="submission" date="2011-11" db="EMBL/GenBank/DDBJ databases">
        <authorList>
            <person name="Hynes A.P."/>
            <person name="Lang A.S."/>
        </authorList>
    </citation>
    <scope>NUCLEOTIDE SEQUENCE [LARGE SCALE GENOMIC DNA]</scope>
</reference>
<organism evidence="1 2">
    <name type="scientific">Rhodobacter phage RcapNL</name>
    <dbReference type="NCBI Taxonomy" id="1131316"/>
    <lineage>
        <taxon>Viruses</taxon>
        <taxon>Duplodnaviria</taxon>
        <taxon>Heunggongvirae</taxon>
        <taxon>Uroviricota</taxon>
        <taxon>Caudoviricetes</taxon>
        <taxon>Capnelvirus</taxon>
        <taxon>Capnelvirus RcapNL</taxon>
    </lineage>
</organism>
<dbReference type="GeneID" id="14698213"/>